<evidence type="ECO:0000313" key="1">
    <source>
        <dbReference type="EMBL" id="BEH00164.1"/>
    </source>
</evidence>
<evidence type="ECO:0000313" key="2">
    <source>
        <dbReference type="Proteomes" id="UP001496674"/>
    </source>
</evidence>
<reference evidence="1 2" key="1">
    <citation type="submission" date="2023-04" db="EMBL/GenBank/DDBJ databases">
        <title>Draft genome sequence of acteroides sedimenti strain YN3PY1.</title>
        <authorList>
            <person name="Yoshida N."/>
        </authorList>
    </citation>
    <scope>NUCLEOTIDE SEQUENCE [LARGE SCALE GENOMIC DNA]</scope>
    <source>
        <strain evidence="1 2">YN3PY1</strain>
    </source>
</reference>
<dbReference type="RefSeq" id="WP_353331272.1">
    <property type="nucleotide sequence ID" value="NZ_AP028055.1"/>
</dbReference>
<evidence type="ECO:0008006" key="3">
    <source>
        <dbReference type="Google" id="ProtNLM"/>
    </source>
</evidence>
<dbReference type="Proteomes" id="UP001496674">
    <property type="component" value="Chromosome"/>
</dbReference>
<protein>
    <recommendedName>
        <fullName evidence="3">Lipoprotein</fullName>
    </recommendedName>
</protein>
<dbReference type="PROSITE" id="PS51257">
    <property type="entry name" value="PROKAR_LIPOPROTEIN"/>
    <property type="match status" value="1"/>
</dbReference>
<dbReference type="EMBL" id="AP028055">
    <property type="protein sequence ID" value="BEH00164.1"/>
    <property type="molecule type" value="Genomic_DNA"/>
</dbReference>
<gene>
    <name evidence="1" type="ORF">BSYN_24280</name>
</gene>
<name>A0ABN6ZC10_9BACE</name>
<sequence length="140" mass="16146">MNKIILLSLVSIMSLSCSSKKYLTLNSIVKETKANNTFFFVPNGALIKSFPIIEKNIEYTVGVLNNKAIYIGTTDKNFTISGLKINDKLPESYFVGEWGYRAGWGYYIEIESGWYAGFDFKTKPNRDSRVQWFFKFDFNK</sequence>
<accession>A0ABN6ZC10</accession>
<keyword evidence="2" id="KW-1185">Reference proteome</keyword>
<organism evidence="1 2">
    <name type="scientific">Bacteroides sedimenti</name>
    <dbReference type="NCBI Taxonomy" id="2136147"/>
    <lineage>
        <taxon>Bacteria</taxon>
        <taxon>Pseudomonadati</taxon>
        <taxon>Bacteroidota</taxon>
        <taxon>Bacteroidia</taxon>
        <taxon>Bacteroidales</taxon>
        <taxon>Bacteroidaceae</taxon>
        <taxon>Bacteroides</taxon>
    </lineage>
</organism>
<proteinExistence type="predicted"/>